<sequence>MKTNHIGIVDKIRVIKTFPDMLVRFTLQTSKEQVNCIVCKKELANQLLFLEDGQTEIACFGHFNNKQQLIIDKMTIRHPSSFVKTFSMAR</sequence>
<reference evidence="1 2" key="1">
    <citation type="submission" date="2017-05" db="EMBL/GenBank/DDBJ databases">
        <title>Vagococcus spp. assemblies.</title>
        <authorList>
            <person name="Gulvik C.A."/>
        </authorList>
    </citation>
    <scope>NUCLEOTIDE SEQUENCE [LARGE SCALE GENOMIC DNA]</scope>
    <source>
        <strain evidence="1 2">NCFB 2777</strain>
    </source>
</reference>
<keyword evidence="2" id="KW-1185">Reference proteome</keyword>
<accession>A0A429ZSH1</accession>
<evidence type="ECO:0000313" key="2">
    <source>
        <dbReference type="Proteomes" id="UP000287239"/>
    </source>
</evidence>
<organism evidence="1 2">
    <name type="scientific">Vagococcus salmoninarum</name>
    <dbReference type="NCBI Taxonomy" id="2739"/>
    <lineage>
        <taxon>Bacteria</taxon>
        <taxon>Bacillati</taxon>
        <taxon>Bacillota</taxon>
        <taxon>Bacilli</taxon>
        <taxon>Lactobacillales</taxon>
        <taxon>Enterococcaceae</taxon>
        <taxon>Vagococcus</taxon>
    </lineage>
</organism>
<dbReference type="GeneID" id="98567801"/>
<protein>
    <submittedName>
        <fullName evidence="1">Uncharacterized protein</fullName>
    </submittedName>
</protein>
<proteinExistence type="predicted"/>
<dbReference type="Proteomes" id="UP000287239">
    <property type="component" value="Unassembled WGS sequence"/>
</dbReference>
<dbReference type="OrthoDB" id="2186451at2"/>
<dbReference type="EMBL" id="NGJU01000006">
    <property type="protein sequence ID" value="RST96672.1"/>
    <property type="molecule type" value="Genomic_DNA"/>
</dbReference>
<gene>
    <name evidence="1" type="ORF">CBF35_05415</name>
</gene>
<dbReference type="AlphaFoldDB" id="A0A429ZSH1"/>
<dbReference type="RefSeq" id="WP_126778949.1">
    <property type="nucleotide sequence ID" value="NZ_NGJU01000006.1"/>
</dbReference>
<name>A0A429ZSH1_9ENTE</name>
<evidence type="ECO:0000313" key="1">
    <source>
        <dbReference type="EMBL" id="RST96672.1"/>
    </source>
</evidence>
<comment type="caution">
    <text evidence="1">The sequence shown here is derived from an EMBL/GenBank/DDBJ whole genome shotgun (WGS) entry which is preliminary data.</text>
</comment>